<dbReference type="InterPro" id="IPR034660">
    <property type="entry name" value="DinB/YfiT-like"/>
</dbReference>
<feature type="domain" description="Mycothiol-dependent maleylpyruvate isomerase metal-binding" evidence="1">
    <location>
        <begin position="9"/>
        <end position="115"/>
    </location>
</feature>
<sequence>MADTGTLSTALDQLVDLVGEVDDDTAARPTPCADWTVSELVDHVVGGVGNFARGVRGEEVDWSAARAPVEGDRAAALRSAADDLLAAWAEAPEDAEAPPPEWQCSELAVHTWDLATALGKDTADLDQSVAEKGAAFMEQGLTDENRGAAFGPAREAPEGADAYTRLAAFAGREV</sequence>
<evidence type="ECO:0000313" key="3">
    <source>
        <dbReference type="Proteomes" id="UP001430172"/>
    </source>
</evidence>
<dbReference type="Gene3D" id="1.20.120.450">
    <property type="entry name" value="dinb family like domain"/>
    <property type="match status" value="1"/>
</dbReference>
<dbReference type="InterPro" id="IPR017517">
    <property type="entry name" value="Maleyloyr_isom"/>
</dbReference>
<keyword evidence="3" id="KW-1185">Reference proteome</keyword>
<dbReference type="Proteomes" id="UP001430172">
    <property type="component" value="Unassembled WGS sequence"/>
</dbReference>
<dbReference type="SUPFAM" id="SSF109854">
    <property type="entry name" value="DinB/YfiT-like putative metalloenzymes"/>
    <property type="match status" value="1"/>
</dbReference>
<name>A0ABS2CMF4_9MICO</name>
<gene>
    <name evidence="2" type="ORF">JQN70_11735</name>
</gene>
<dbReference type="EMBL" id="JAFDVD010000012">
    <property type="protein sequence ID" value="MBM6401062.1"/>
    <property type="molecule type" value="Genomic_DNA"/>
</dbReference>
<evidence type="ECO:0000259" key="1">
    <source>
        <dbReference type="Pfam" id="PF11716"/>
    </source>
</evidence>
<protein>
    <submittedName>
        <fullName evidence="2">TIGR03086 family protein</fullName>
    </submittedName>
</protein>
<dbReference type="NCBIfam" id="TIGR03086">
    <property type="entry name" value="TIGR03086 family metal-binding protein"/>
    <property type="match status" value="1"/>
</dbReference>
<proteinExistence type="predicted"/>
<comment type="caution">
    <text evidence="2">The sequence shown here is derived from an EMBL/GenBank/DDBJ whole genome shotgun (WGS) entry which is preliminary data.</text>
</comment>
<dbReference type="InterPro" id="IPR024344">
    <property type="entry name" value="MDMPI_metal-binding"/>
</dbReference>
<evidence type="ECO:0000313" key="2">
    <source>
        <dbReference type="EMBL" id="MBM6401062.1"/>
    </source>
</evidence>
<dbReference type="InterPro" id="IPR017520">
    <property type="entry name" value="CHP03086"/>
</dbReference>
<dbReference type="RefSeq" id="WP_204131522.1">
    <property type="nucleotide sequence ID" value="NZ_JAFDVD010000012.1"/>
</dbReference>
<reference evidence="2" key="1">
    <citation type="submission" date="2021-02" db="EMBL/GenBank/DDBJ databases">
        <title>Phycicoccus sp. MQZ13P-5T, whole genome shotgun sequence.</title>
        <authorList>
            <person name="Tuo L."/>
        </authorList>
    </citation>
    <scope>NUCLEOTIDE SEQUENCE</scope>
    <source>
        <strain evidence="2">MQZ13P-5</strain>
    </source>
</reference>
<dbReference type="NCBIfam" id="TIGR03083">
    <property type="entry name" value="maleylpyruvate isomerase family mycothiol-dependent enzyme"/>
    <property type="match status" value="1"/>
</dbReference>
<accession>A0ABS2CMF4</accession>
<organism evidence="2 3">
    <name type="scientific">Phycicoccus sonneratiae</name>
    <dbReference type="NCBI Taxonomy" id="2807628"/>
    <lineage>
        <taxon>Bacteria</taxon>
        <taxon>Bacillati</taxon>
        <taxon>Actinomycetota</taxon>
        <taxon>Actinomycetes</taxon>
        <taxon>Micrococcales</taxon>
        <taxon>Intrasporangiaceae</taxon>
        <taxon>Phycicoccus</taxon>
    </lineage>
</organism>
<dbReference type="Pfam" id="PF11716">
    <property type="entry name" value="MDMPI_N"/>
    <property type="match status" value="1"/>
</dbReference>